<dbReference type="GO" id="GO:0008757">
    <property type="term" value="F:S-adenosylmethionine-dependent methyltransferase activity"/>
    <property type="evidence" value="ECO:0007669"/>
    <property type="project" value="InterPro"/>
</dbReference>
<evidence type="ECO:0000313" key="2">
    <source>
        <dbReference type="EMBL" id="PSR22631.1"/>
    </source>
</evidence>
<dbReference type="AlphaFoldDB" id="A0A2T2WK66"/>
<dbReference type="Pfam" id="PF08241">
    <property type="entry name" value="Methyltransf_11"/>
    <property type="match status" value="1"/>
</dbReference>
<reference evidence="2 3" key="1">
    <citation type="journal article" date="2014" name="BMC Genomics">
        <title>Comparison of environmental and isolate Sulfobacillus genomes reveals diverse carbon, sulfur, nitrogen, and hydrogen metabolisms.</title>
        <authorList>
            <person name="Justice N.B."/>
            <person name="Norman A."/>
            <person name="Brown C.T."/>
            <person name="Singh A."/>
            <person name="Thomas B.C."/>
            <person name="Banfield J.F."/>
        </authorList>
    </citation>
    <scope>NUCLEOTIDE SEQUENCE [LARGE SCALE GENOMIC DNA]</scope>
    <source>
        <strain evidence="2">AMDSBA3</strain>
    </source>
</reference>
<accession>A0A2T2WK66</accession>
<organism evidence="2 3">
    <name type="scientific">Sulfobacillus acidophilus</name>
    <dbReference type="NCBI Taxonomy" id="53633"/>
    <lineage>
        <taxon>Bacteria</taxon>
        <taxon>Bacillati</taxon>
        <taxon>Bacillota</taxon>
        <taxon>Clostridia</taxon>
        <taxon>Eubacteriales</taxon>
        <taxon>Clostridiales Family XVII. Incertae Sedis</taxon>
        <taxon>Sulfobacillus</taxon>
    </lineage>
</organism>
<sequence>MYFDQHRDDCVQRLSQRRTWTDMVMDRLALPWIVCVSDDRALRAGRTPLDLERFLAVWPLIQGRLLDVGCGDNLLVQAYGNGIGADIVNWGQVDVLLPGDGTLPFADGSFDTITLLATLNHIAQRVTMLQECRRVLRPQGRLVATMLTPWVSYLVHHVRHDLDPDQTHRPSNGGEVWGLWPRKMRSLLRNAGFVDITARSFVWGLNRVYVAQVPQAGGVGLTHGQSRPREG</sequence>
<protein>
    <recommendedName>
        <fullName evidence="1">Methyltransferase type 11 domain-containing protein</fullName>
    </recommendedName>
</protein>
<dbReference type="InterPro" id="IPR029063">
    <property type="entry name" value="SAM-dependent_MTases_sf"/>
</dbReference>
<gene>
    <name evidence="2" type="ORF">C7B45_06150</name>
</gene>
<dbReference type="Gene3D" id="3.40.50.150">
    <property type="entry name" value="Vaccinia Virus protein VP39"/>
    <property type="match status" value="1"/>
</dbReference>
<proteinExistence type="predicted"/>
<dbReference type="CDD" id="cd02440">
    <property type="entry name" value="AdoMet_MTases"/>
    <property type="match status" value="1"/>
</dbReference>
<feature type="domain" description="Methyltransferase type 11" evidence="1">
    <location>
        <begin position="96"/>
        <end position="143"/>
    </location>
</feature>
<comment type="caution">
    <text evidence="2">The sequence shown here is derived from an EMBL/GenBank/DDBJ whole genome shotgun (WGS) entry which is preliminary data.</text>
</comment>
<dbReference type="PANTHER" id="PTHR43591">
    <property type="entry name" value="METHYLTRANSFERASE"/>
    <property type="match status" value="1"/>
</dbReference>
<dbReference type="InterPro" id="IPR013216">
    <property type="entry name" value="Methyltransf_11"/>
</dbReference>
<evidence type="ECO:0000313" key="3">
    <source>
        <dbReference type="Proteomes" id="UP000241848"/>
    </source>
</evidence>
<dbReference type="Proteomes" id="UP000241848">
    <property type="component" value="Unassembled WGS sequence"/>
</dbReference>
<dbReference type="PANTHER" id="PTHR43591:SF24">
    <property type="entry name" value="2-METHOXY-6-POLYPRENYL-1,4-BENZOQUINOL METHYLASE, MITOCHONDRIAL"/>
    <property type="match status" value="1"/>
</dbReference>
<name>A0A2T2WK66_9FIRM</name>
<dbReference type="SUPFAM" id="SSF53335">
    <property type="entry name" value="S-adenosyl-L-methionine-dependent methyltransferases"/>
    <property type="match status" value="1"/>
</dbReference>
<evidence type="ECO:0000259" key="1">
    <source>
        <dbReference type="Pfam" id="PF08241"/>
    </source>
</evidence>
<dbReference type="EMBL" id="PXYV01000014">
    <property type="protein sequence ID" value="PSR22631.1"/>
    <property type="molecule type" value="Genomic_DNA"/>
</dbReference>